<accession>A0A7V3E6K0</accession>
<reference evidence="3" key="1">
    <citation type="journal article" date="2020" name="mSystems">
        <title>Genome- and Community-Level Interaction Insights into Carbon Utilization and Element Cycling Functions of Hydrothermarchaeota in Hydrothermal Sediment.</title>
        <authorList>
            <person name="Zhou Z."/>
            <person name="Liu Y."/>
            <person name="Xu W."/>
            <person name="Pan J."/>
            <person name="Luo Z.H."/>
            <person name="Li M."/>
        </authorList>
    </citation>
    <scope>NUCLEOTIDE SEQUENCE [LARGE SCALE GENOMIC DNA]</scope>
    <source>
        <strain evidence="3">SpSt-479</strain>
    </source>
</reference>
<dbReference type="NCBIfam" id="TIGR04183">
    <property type="entry name" value="Por_Secre_tail"/>
    <property type="match status" value="1"/>
</dbReference>
<feature type="domain" description="Secretion system C-terminal sorting" evidence="2">
    <location>
        <begin position="523"/>
        <end position="598"/>
    </location>
</feature>
<gene>
    <name evidence="3" type="ORF">ENS31_04975</name>
</gene>
<dbReference type="SUPFAM" id="SSF50939">
    <property type="entry name" value="Sialidases"/>
    <property type="match status" value="1"/>
</dbReference>
<proteinExistence type="predicted"/>
<comment type="caution">
    <text evidence="3">The sequence shown here is derived from an EMBL/GenBank/DDBJ whole genome shotgun (WGS) entry which is preliminary data.</text>
</comment>
<evidence type="ECO:0000259" key="2">
    <source>
        <dbReference type="Pfam" id="PF18962"/>
    </source>
</evidence>
<dbReference type="EMBL" id="DSUJ01000008">
    <property type="protein sequence ID" value="HFI90871.1"/>
    <property type="molecule type" value="Genomic_DNA"/>
</dbReference>
<sequence length="601" mass="66326">MKKVLILCFSLFISISIAQTESDIQKEANPEQSIVIDNSQYAQLWRALLSARESGDMQTYQQIFNQIQEQFSEKFVGASVKPEDQVLIPVDKEHITTGYLPEGTNWTDEITIFNGKIGYSTGGNPTPNRKMVKLIADTLGNLYAACITNWTTADTLTFFKSTDKGFTWTNLISIYSGLQYRYQGFDIAIADTADNRWKIGIVVSLTPVGGNGYSGKLYYGDILDDGTSFSAVQVEPDTGGTGCVSPAIMTDAYNYLPGISYWYITYQRVDTTTGVTQQVVAALSSNGGTTWLRDTARAGFNDYQLDIDYTRTDTFFVYVLLTNNINPSNENLRLFYTSLANFGTAATWIQYNVGQTTNPEFDGMIAVNRATNQMAVVHTTTVGSDKNIEYAYSLNGKVPFTQNVALSNTANIEERASIHSPENQTGAFRVAYITKGTADTVFYKSTLNIASSFIGTTQVSRVNYSSTSVIPSVCGFANAGFFSGGVIYAGLGPTNLYFNSSNLTTDVEDNFISLDNYALYQNYPNPFNPTTKIVWQSPVSGWQTIKVYDILGNEIATLVNEYRDAGRNEVEFDASKLSSGLYIYTLKAGSFVSSKKMMLIK</sequence>
<protein>
    <submittedName>
        <fullName evidence="3">T9SS type A sorting domain-containing protein</fullName>
    </submittedName>
</protein>
<organism evidence="3">
    <name type="scientific">Ignavibacterium album</name>
    <dbReference type="NCBI Taxonomy" id="591197"/>
    <lineage>
        <taxon>Bacteria</taxon>
        <taxon>Pseudomonadati</taxon>
        <taxon>Ignavibacteriota</taxon>
        <taxon>Ignavibacteria</taxon>
        <taxon>Ignavibacteriales</taxon>
        <taxon>Ignavibacteriaceae</taxon>
        <taxon>Ignavibacterium</taxon>
    </lineage>
</organism>
<feature type="chain" id="PRO_5030555675" evidence="1">
    <location>
        <begin position="19"/>
        <end position="601"/>
    </location>
</feature>
<dbReference type="AlphaFoldDB" id="A0A7V3E6K0"/>
<dbReference type="InterPro" id="IPR026444">
    <property type="entry name" value="Secre_tail"/>
</dbReference>
<dbReference type="InterPro" id="IPR036278">
    <property type="entry name" value="Sialidase_sf"/>
</dbReference>
<dbReference type="Pfam" id="PF18962">
    <property type="entry name" value="Por_Secre_tail"/>
    <property type="match status" value="1"/>
</dbReference>
<name>A0A7V3E6K0_9BACT</name>
<keyword evidence="1" id="KW-0732">Signal</keyword>
<evidence type="ECO:0000313" key="3">
    <source>
        <dbReference type="EMBL" id="HFI90871.1"/>
    </source>
</evidence>
<evidence type="ECO:0000256" key="1">
    <source>
        <dbReference type="SAM" id="SignalP"/>
    </source>
</evidence>
<feature type="signal peptide" evidence="1">
    <location>
        <begin position="1"/>
        <end position="18"/>
    </location>
</feature>